<keyword evidence="9" id="KW-0472">Membrane</keyword>
<keyword evidence="11" id="KW-1185">Reference proteome</keyword>
<dbReference type="GO" id="GO:0016887">
    <property type="term" value="F:ATP hydrolysis activity"/>
    <property type="evidence" value="ECO:0007669"/>
    <property type="project" value="InterPro"/>
</dbReference>
<dbReference type="OrthoDB" id="9771863at2"/>
<dbReference type="KEGG" id="ccot:CCAX7_38910"/>
<keyword evidence="6" id="KW-0547">Nucleotide-binding</keyword>
<dbReference type="RefSeq" id="WP_119324125.1">
    <property type="nucleotide sequence ID" value="NZ_AP025739.1"/>
</dbReference>
<evidence type="ECO:0000256" key="1">
    <source>
        <dbReference type="ARBA" id="ARBA00004202"/>
    </source>
</evidence>
<dbReference type="FunFam" id="3.40.50.300:FF:000127">
    <property type="entry name" value="Ribose import ATP-binding protein RbsA"/>
    <property type="match status" value="1"/>
</dbReference>
<sequence length="500" mass="54145">MTTSTNAPLLQMEAISKSFPGVKALQDVSFDVVPGEVHAIMGENGAGKSTLMKILAGAYKADTGRILMNGHPIEARTPQQAMELGIQIIYQELNLVPHLSVAENIFLGRMTPGAFPGSVSHRKMREQAQKILADLGLDVDVSKPVNQLSIAQQQLVEIAKATSRKALVIAMDEPSATLTEHEQESLWRLVKRLRDSGIGIIYISHRMDEVFMLADRVTVLRDGKTIKTHYMSETTPEHLIGEMVGRSLESNFPKVVAPVGKSVLTIKGLNRKGVLRDINLTVNAGEVVALAGLVGAGRTEIARCIFGADPYDSGEFTLDGKPYTPKSPYKATHAGIGFVTEDRKGQGLILPMSVRENTTLASLDLVSSIGKISFKKERDAASKYVASLRTRTPSVEQRVGNLSGGNQQKVVLAKWLFRNTKLLILDEPTRGIDVGAKVEIYQLINELAAQGIAILMISSELPEVLGMADRIIVINQGRVAGELNRDEATQEKVGALAVGA</sequence>
<evidence type="ECO:0000256" key="9">
    <source>
        <dbReference type="ARBA" id="ARBA00023136"/>
    </source>
</evidence>
<proteinExistence type="predicted"/>
<evidence type="ECO:0000256" key="4">
    <source>
        <dbReference type="ARBA" id="ARBA00022597"/>
    </source>
</evidence>
<dbReference type="InterPro" id="IPR050107">
    <property type="entry name" value="ABC_carbohydrate_import_ATPase"/>
</dbReference>
<dbReference type="GO" id="GO:0005886">
    <property type="term" value="C:plasma membrane"/>
    <property type="evidence" value="ECO:0007669"/>
    <property type="project" value="UniProtKB-SubCell"/>
</dbReference>
<protein>
    <submittedName>
        <fullName evidence="10">Ribose/galactose/methyl galactoside import ATP-binding protein 1</fullName>
    </submittedName>
</protein>
<keyword evidence="8" id="KW-1278">Translocase</keyword>
<evidence type="ECO:0000256" key="3">
    <source>
        <dbReference type="ARBA" id="ARBA00022475"/>
    </source>
</evidence>
<gene>
    <name evidence="10" type="ORF">CCAX7_38910</name>
</gene>
<keyword evidence="3" id="KW-1003">Cell membrane</keyword>
<comment type="subcellular location">
    <subcellularLocation>
        <location evidence="1">Cell membrane</location>
        <topology evidence="1">Peripheral membrane protein</topology>
    </subcellularLocation>
</comment>
<evidence type="ECO:0000256" key="5">
    <source>
        <dbReference type="ARBA" id="ARBA00022737"/>
    </source>
</evidence>
<evidence type="ECO:0000256" key="6">
    <source>
        <dbReference type="ARBA" id="ARBA00022741"/>
    </source>
</evidence>
<dbReference type="InterPro" id="IPR027417">
    <property type="entry name" value="P-loop_NTPase"/>
</dbReference>
<dbReference type="Pfam" id="PF00005">
    <property type="entry name" value="ABC_tran"/>
    <property type="match status" value="2"/>
</dbReference>
<dbReference type="GO" id="GO:0005524">
    <property type="term" value="F:ATP binding"/>
    <property type="evidence" value="ECO:0007669"/>
    <property type="project" value="UniProtKB-KW"/>
</dbReference>
<keyword evidence="2" id="KW-0813">Transport</keyword>
<organism evidence="10 11">
    <name type="scientific">Capsulimonas corticalis</name>
    <dbReference type="NCBI Taxonomy" id="2219043"/>
    <lineage>
        <taxon>Bacteria</taxon>
        <taxon>Bacillati</taxon>
        <taxon>Armatimonadota</taxon>
        <taxon>Armatimonadia</taxon>
        <taxon>Capsulimonadales</taxon>
        <taxon>Capsulimonadaceae</taxon>
        <taxon>Capsulimonas</taxon>
    </lineage>
</organism>
<evidence type="ECO:0000256" key="8">
    <source>
        <dbReference type="ARBA" id="ARBA00022967"/>
    </source>
</evidence>
<dbReference type="InterPro" id="IPR003439">
    <property type="entry name" value="ABC_transporter-like_ATP-bd"/>
</dbReference>
<accession>A0A402D3L3</accession>
<dbReference type="PANTHER" id="PTHR43790">
    <property type="entry name" value="CARBOHYDRATE TRANSPORT ATP-BINDING PROTEIN MG119-RELATED"/>
    <property type="match status" value="1"/>
</dbReference>
<dbReference type="EMBL" id="AP025739">
    <property type="protein sequence ID" value="BDI31840.1"/>
    <property type="molecule type" value="Genomic_DNA"/>
</dbReference>
<dbReference type="Gene3D" id="3.40.50.300">
    <property type="entry name" value="P-loop containing nucleotide triphosphate hydrolases"/>
    <property type="match status" value="2"/>
</dbReference>
<reference evidence="10 11" key="1">
    <citation type="journal article" date="2019" name="Int. J. Syst. Evol. Microbiol.">
        <title>Capsulimonas corticalis gen. nov., sp. nov., an aerobic capsulated bacterium, of a novel bacterial order, Capsulimonadales ord. nov., of the class Armatimonadia of the phylum Armatimonadetes.</title>
        <authorList>
            <person name="Li J."/>
            <person name="Kudo C."/>
            <person name="Tonouchi A."/>
        </authorList>
    </citation>
    <scope>NUCLEOTIDE SEQUENCE [LARGE SCALE GENOMIC DNA]</scope>
    <source>
        <strain evidence="10 11">AX-7</strain>
    </source>
</reference>
<evidence type="ECO:0000313" key="11">
    <source>
        <dbReference type="Proteomes" id="UP000287394"/>
    </source>
</evidence>
<dbReference type="PANTHER" id="PTHR43790:SF3">
    <property type="entry name" value="D-ALLOSE IMPORT ATP-BINDING PROTEIN ALSA-RELATED"/>
    <property type="match status" value="1"/>
</dbReference>
<dbReference type="PROSITE" id="PS50893">
    <property type="entry name" value="ABC_TRANSPORTER_2"/>
    <property type="match status" value="2"/>
</dbReference>
<dbReference type="PROSITE" id="PS00211">
    <property type="entry name" value="ABC_TRANSPORTER_1"/>
    <property type="match status" value="1"/>
</dbReference>
<keyword evidence="4" id="KW-0762">Sugar transport</keyword>
<keyword evidence="5" id="KW-0677">Repeat</keyword>
<dbReference type="AlphaFoldDB" id="A0A402D3L3"/>
<dbReference type="Proteomes" id="UP000287394">
    <property type="component" value="Chromosome"/>
</dbReference>
<dbReference type="InterPro" id="IPR003593">
    <property type="entry name" value="AAA+_ATPase"/>
</dbReference>
<dbReference type="FunCoup" id="A0A402D3L3">
    <property type="interactions" value="92"/>
</dbReference>
<evidence type="ECO:0000256" key="2">
    <source>
        <dbReference type="ARBA" id="ARBA00022448"/>
    </source>
</evidence>
<evidence type="ECO:0000313" key="10">
    <source>
        <dbReference type="EMBL" id="BDI31840.1"/>
    </source>
</evidence>
<evidence type="ECO:0000256" key="7">
    <source>
        <dbReference type="ARBA" id="ARBA00022840"/>
    </source>
</evidence>
<dbReference type="CDD" id="cd03215">
    <property type="entry name" value="ABC_Carb_Monos_II"/>
    <property type="match status" value="1"/>
</dbReference>
<dbReference type="InterPro" id="IPR017871">
    <property type="entry name" value="ABC_transporter-like_CS"/>
</dbReference>
<dbReference type="SMART" id="SM00382">
    <property type="entry name" value="AAA"/>
    <property type="match status" value="2"/>
</dbReference>
<dbReference type="CDD" id="cd03216">
    <property type="entry name" value="ABC_Carb_Monos_I"/>
    <property type="match status" value="1"/>
</dbReference>
<name>A0A402D3L3_9BACT</name>
<keyword evidence="7 10" id="KW-0067">ATP-binding</keyword>
<dbReference type="SUPFAM" id="SSF52540">
    <property type="entry name" value="P-loop containing nucleoside triphosphate hydrolases"/>
    <property type="match status" value="2"/>
</dbReference>